<dbReference type="Proteomes" id="UP000326780">
    <property type="component" value="Chromosome"/>
</dbReference>
<dbReference type="Pfam" id="PF13458">
    <property type="entry name" value="Peripla_BP_6"/>
    <property type="match status" value="1"/>
</dbReference>
<dbReference type="CDD" id="cd06330">
    <property type="entry name" value="PBP1_As_SBP-like"/>
    <property type="match status" value="1"/>
</dbReference>
<organism evidence="7 8">
    <name type="scientific">Variovorax paradoxus</name>
    <dbReference type="NCBI Taxonomy" id="34073"/>
    <lineage>
        <taxon>Bacteria</taxon>
        <taxon>Pseudomonadati</taxon>
        <taxon>Pseudomonadota</taxon>
        <taxon>Betaproteobacteria</taxon>
        <taxon>Burkholderiales</taxon>
        <taxon>Comamonadaceae</taxon>
        <taxon>Variovorax</taxon>
    </lineage>
</organism>
<feature type="domain" description="Leucine-binding protein" evidence="6">
    <location>
        <begin position="39"/>
        <end position="371"/>
    </location>
</feature>
<evidence type="ECO:0000313" key="8">
    <source>
        <dbReference type="Proteomes" id="UP000326780"/>
    </source>
</evidence>
<dbReference type="InterPro" id="IPR028082">
    <property type="entry name" value="Peripla_BP_I"/>
</dbReference>
<proteinExistence type="inferred from homology"/>
<dbReference type="GO" id="GO:0006865">
    <property type="term" value="P:amino acid transport"/>
    <property type="evidence" value="ECO:0007669"/>
    <property type="project" value="UniProtKB-KW"/>
</dbReference>
<evidence type="ECO:0000259" key="6">
    <source>
        <dbReference type="Pfam" id="PF13458"/>
    </source>
</evidence>
<gene>
    <name evidence="7" type="ORF">GFK26_06005</name>
</gene>
<keyword evidence="4" id="KW-0029">Amino-acid transport</keyword>
<dbReference type="RefSeq" id="WP_153281197.1">
    <property type="nucleotide sequence ID" value="NZ_CP045644.1"/>
</dbReference>
<protein>
    <submittedName>
        <fullName evidence="7">ABC transporter substrate-binding protein</fullName>
    </submittedName>
</protein>
<reference evidence="7 8" key="1">
    <citation type="submission" date="2019-10" db="EMBL/GenBank/DDBJ databases">
        <title>Complete genome sequence of Variovorax paradoxus 5C-2.</title>
        <authorList>
            <person name="Gogoleva N.E."/>
            <person name="Balkin A.S."/>
        </authorList>
    </citation>
    <scope>NUCLEOTIDE SEQUENCE [LARGE SCALE GENOMIC DNA]</scope>
    <source>
        <strain evidence="7 8">5C-2</strain>
    </source>
</reference>
<dbReference type="InterPro" id="IPR000709">
    <property type="entry name" value="Leu_Ile_Val-bd"/>
</dbReference>
<evidence type="ECO:0000256" key="1">
    <source>
        <dbReference type="ARBA" id="ARBA00010062"/>
    </source>
</evidence>
<dbReference type="EMBL" id="CP045644">
    <property type="protein sequence ID" value="QFZ82343.1"/>
    <property type="molecule type" value="Genomic_DNA"/>
</dbReference>
<evidence type="ECO:0000256" key="2">
    <source>
        <dbReference type="ARBA" id="ARBA00022448"/>
    </source>
</evidence>
<keyword evidence="3 5" id="KW-0732">Signal</keyword>
<keyword evidence="2" id="KW-0813">Transport</keyword>
<dbReference type="Gene3D" id="3.40.50.2300">
    <property type="match status" value="2"/>
</dbReference>
<comment type="similarity">
    <text evidence="1">Belongs to the leucine-binding protein family.</text>
</comment>
<dbReference type="InterPro" id="IPR028081">
    <property type="entry name" value="Leu-bd"/>
</dbReference>
<accession>A0A5Q0LYJ1</accession>
<dbReference type="PANTHER" id="PTHR30483:SF37">
    <property type="entry name" value="ABC TRANSPORTER SUBSTRATE-BINDING PROTEIN"/>
    <property type="match status" value="1"/>
</dbReference>
<evidence type="ECO:0000256" key="4">
    <source>
        <dbReference type="ARBA" id="ARBA00022970"/>
    </source>
</evidence>
<feature type="chain" id="PRO_5024942448" evidence="5">
    <location>
        <begin position="26"/>
        <end position="401"/>
    </location>
</feature>
<dbReference type="PRINTS" id="PR00337">
    <property type="entry name" value="LEUILEVALBP"/>
</dbReference>
<dbReference type="SUPFAM" id="SSF53822">
    <property type="entry name" value="Periplasmic binding protein-like I"/>
    <property type="match status" value="1"/>
</dbReference>
<sequence>MNPLRHVFCAASVVTLASALVPAHAQGVIKIGEINSYKAQPAFLEPYKKGMELAVDEINAKGGVNGKKLELISRDDNANPGDAVRVAEELISREKVDVLAGAFLSNTGLALTDFAKQKKFFYLAAEPLTDKIVWSNGNKYTYRLRPSTYMQVAMLVPEAAKLKKKRWAIVYPNYEYGQSSVATFKTLLKAAQPDVEFVAEQAPPLGKVDAGSVAQALADAKPDAIFNVLFGADLSKFVREGNTRGLFKDREVVSVLTGEPEYLDPLKDEAPNGWIVTGYPWYGIKTAEHKAFNDAYQAKFKDYPRLGSVVGYSAIYSIAAGVKKAGSTDTEKLVAAFKGLQVDTPFGKISYRAQDNQSTMGAYVGKTKNDGGKGVMVDYVYLDGAKFQPTDDEVKKMRPAD</sequence>
<name>A0A5Q0LYJ1_VARPD</name>
<dbReference type="AlphaFoldDB" id="A0A5Q0LYJ1"/>
<dbReference type="PANTHER" id="PTHR30483">
    <property type="entry name" value="LEUCINE-SPECIFIC-BINDING PROTEIN"/>
    <property type="match status" value="1"/>
</dbReference>
<feature type="signal peptide" evidence="5">
    <location>
        <begin position="1"/>
        <end position="25"/>
    </location>
</feature>
<evidence type="ECO:0000313" key="7">
    <source>
        <dbReference type="EMBL" id="QFZ82343.1"/>
    </source>
</evidence>
<evidence type="ECO:0000256" key="5">
    <source>
        <dbReference type="SAM" id="SignalP"/>
    </source>
</evidence>
<dbReference type="InterPro" id="IPR051010">
    <property type="entry name" value="BCAA_transport"/>
</dbReference>
<evidence type="ECO:0000256" key="3">
    <source>
        <dbReference type="ARBA" id="ARBA00022729"/>
    </source>
</evidence>